<dbReference type="GO" id="GO:0005886">
    <property type="term" value="C:plasma membrane"/>
    <property type="evidence" value="ECO:0007669"/>
    <property type="project" value="UniProtKB-SubCell"/>
</dbReference>
<evidence type="ECO:0000313" key="7">
    <source>
        <dbReference type="EMBL" id="AJY77573.1"/>
    </source>
</evidence>
<dbReference type="KEGG" id="pbj:VN24_07150"/>
<dbReference type="AlphaFoldDB" id="A0A0D5NRP4"/>
<organism evidence="7 8">
    <name type="scientific">Paenibacillus beijingensis</name>
    <dbReference type="NCBI Taxonomy" id="1126833"/>
    <lineage>
        <taxon>Bacteria</taxon>
        <taxon>Bacillati</taxon>
        <taxon>Bacillota</taxon>
        <taxon>Bacilli</taxon>
        <taxon>Bacillales</taxon>
        <taxon>Paenibacillaceae</taxon>
        <taxon>Paenibacillus</taxon>
    </lineage>
</organism>
<evidence type="ECO:0000256" key="5">
    <source>
        <dbReference type="ARBA" id="ARBA00023136"/>
    </source>
</evidence>
<name>A0A0D5NRP4_9BACL</name>
<evidence type="ECO:0000256" key="2">
    <source>
        <dbReference type="ARBA" id="ARBA00022475"/>
    </source>
</evidence>
<keyword evidence="3 6" id="KW-0812">Transmembrane</keyword>
<dbReference type="GO" id="GO:0022857">
    <property type="term" value="F:transmembrane transporter activity"/>
    <property type="evidence" value="ECO:0007669"/>
    <property type="project" value="InterPro"/>
</dbReference>
<reference evidence="7 8" key="1">
    <citation type="journal article" date="2015" name="J. Biotechnol.">
        <title>Complete genome sequence of Paenibacillus beijingensis 7188(T) (=DSM 24997(T)), a novel rhizobacterium from jujube garden soil.</title>
        <authorList>
            <person name="Kwak Y."/>
            <person name="Shin J.H."/>
        </authorList>
    </citation>
    <scope>NUCLEOTIDE SEQUENCE [LARGE SCALE GENOMIC DNA]</scope>
    <source>
        <strain evidence="7 8">DSM 24997</strain>
    </source>
</reference>
<evidence type="ECO:0000256" key="6">
    <source>
        <dbReference type="SAM" id="Phobius"/>
    </source>
</evidence>
<dbReference type="Proteomes" id="UP000032633">
    <property type="component" value="Chromosome"/>
</dbReference>
<dbReference type="Pfam" id="PF02653">
    <property type="entry name" value="BPD_transp_2"/>
    <property type="match status" value="1"/>
</dbReference>
<accession>A0A0D5NRP4</accession>
<dbReference type="PANTHER" id="PTHR43370:SF2">
    <property type="entry name" value="ABC TRANSPORTER PERMEASE PROTEIN"/>
    <property type="match status" value="1"/>
</dbReference>
<keyword evidence="5 6" id="KW-0472">Membrane</keyword>
<sequence length="309" mass="32830">MWEQIVNLSFFAVLLRLLPPILLGALGGLLTDRGGVINIGIEGLMLVSAFTSISVGSASGSWVAGVLAGMLASVLVSLLMAFFTLQMKVDVIVAGFAVNIFGGAATVLLMSILYHSHGQYMPADPVRIPNVVIPFIEDIPVLGQLLSGHNVMVWLSFLAVLFCYVLLNHTPYGFHLRAVGEEPSAARSLGIDVQRIQYSALIWGGVFSGLAGAYLSTGMTSMFVREMTAGTGFLALAVVIFGNKNPVGILFGSLLFALAQTLVNTVETTPDNKVPSQLIAMIPYIVTVAVLSVYAVRKASTRRRKAAAV</sequence>
<feature type="transmembrane region" description="Helical" evidence="6">
    <location>
        <begin position="6"/>
        <end position="29"/>
    </location>
</feature>
<keyword evidence="4 6" id="KW-1133">Transmembrane helix</keyword>
<feature type="transmembrane region" description="Helical" evidence="6">
    <location>
        <begin position="36"/>
        <end position="56"/>
    </location>
</feature>
<comment type="subcellular location">
    <subcellularLocation>
        <location evidence="1">Cell membrane</location>
        <topology evidence="1">Multi-pass membrane protein</topology>
    </subcellularLocation>
</comment>
<dbReference type="STRING" id="1126833.VN24_07150"/>
<evidence type="ECO:0000313" key="8">
    <source>
        <dbReference type="Proteomes" id="UP000032633"/>
    </source>
</evidence>
<dbReference type="EMBL" id="CP011058">
    <property type="protein sequence ID" value="AJY77573.1"/>
    <property type="molecule type" value="Genomic_DNA"/>
</dbReference>
<dbReference type="HOGENOM" id="CLU_040769_1_3_9"/>
<feature type="transmembrane region" description="Helical" evidence="6">
    <location>
        <begin position="62"/>
        <end position="85"/>
    </location>
</feature>
<evidence type="ECO:0000256" key="1">
    <source>
        <dbReference type="ARBA" id="ARBA00004651"/>
    </source>
</evidence>
<feature type="transmembrane region" description="Helical" evidence="6">
    <location>
        <begin position="222"/>
        <end position="241"/>
    </location>
</feature>
<keyword evidence="8" id="KW-1185">Reference proteome</keyword>
<dbReference type="PANTHER" id="PTHR43370">
    <property type="entry name" value="SUGAR ABC TRANSPORTER INTEGRAL MEMBRANE PROTEIN-RELATED"/>
    <property type="match status" value="1"/>
</dbReference>
<feature type="transmembrane region" description="Helical" evidence="6">
    <location>
        <begin position="151"/>
        <end position="167"/>
    </location>
</feature>
<dbReference type="PATRIC" id="fig|1126833.4.peg.1567"/>
<evidence type="ECO:0000256" key="4">
    <source>
        <dbReference type="ARBA" id="ARBA00022989"/>
    </source>
</evidence>
<keyword evidence="2" id="KW-1003">Cell membrane</keyword>
<feature type="transmembrane region" description="Helical" evidence="6">
    <location>
        <begin position="278"/>
        <end position="296"/>
    </location>
</feature>
<feature type="transmembrane region" description="Helical" evidence="6">
    <location>
        <begin position="248"/>
        <end position="266"/>
    </location>
</feature>
<feature type="transmembrane region" description="Helical" evidence="6">
    <location>
        <begin position="92"/>
        <end position="114"/>
    </location>
</feature>
<dbReference type="CDD" id="cd06580">
    <property type="entry name" value="TM_PBP1_transp_TpRbsC_like"/>
    <property type="match status" value="1"/>
</dbReference>
<dbReference type="InterPro" id="IPR001851">
    <property type="entry name" value="ABC_transp_permease"/>
</dbReference>
<reference evidence="8" key="2">
    <citation type="submission" date="2015-03" db="EMBL/GenBank/DDBJ databases">
        <title>Genome sequence of Paenibacillus beijingensis strain DSM 24997T.</title>
        <authorList>
            <person name="Kwak Y."/>
            <person name="Shin J.-H."/>
        </authorList>
    </citation>
    <scope>NUCLEOTIDE SEQUENCE [LARGE SCALE GENOMIC DNA]</scope>
    <source>
        <strain evidence="8">DSM 24997</strain>
    </source>
</reference>
<protein>
    <submittedName>
        <fullName evidence="7">Inner-membrane translocator</fullName>
    </submittedName>
</protein>
<evidence type="ECO:0000256" key="3">
    <source>
        <dbReference type="ARBA" id="ARBA00022692"/>
    </source>
</evidence>
<feature type="transmembrane region" description="Helical" evidence="6">
    <location>
        <begin position="196"/>
        <end position="216"/>
    </location>
</feature>
<proteinExistence type="predicted"/>
<gene>
    <name evidence="7" type="ORF">VN24_07150</name>
</gene>